<dbReference type="EMBL" id="VMRJ01000002">
    <property type="protein sequence ID" value="TVT41450.1"/>
    <property type="molecule type" value="Genomic_DNA"/>
</dbReference>
<dbReference type="AlphaFoldDB" id="A0A558BY51"/>
<keyword evidence="1" id="KW-1133">Transmembrane helix</keyword>
<proteinExistence type="predicted"/>
<evidence type="ECO:0000313" key="2">
    <source>
        <dbReference type="EMBL" id="TVT41450.1"/>
    </source>
</evidence>
<keyword evidence="1" id="KW-0812">Transmembrane</keyword>
<evidence type="ECO:0008006" key="4">
    <source>
        <dbReference type="Google" id="ProtNLM"/>
    </source>
</evidence>
<feature type="transmembrane region" description="Helical" evidence="1">
    <location>
        <begin position="246"/>
        <end position="270"/>
    </location>
</feature>
<evidence type="ECO:0000313" key="3">
    <source>
        <dbReference type="Proteomes" id="UP000317624"/>
    </source>
</evidence>
<reference evidence="2 3" key="1">
    <citation type="submission" date="2019-07" db="EMBL/GenBank/DDBJ databases">
        <title>Hymenobacter sp. straun FUR1 Genome sequencing and assembly.</title>
        <authorList>
            <person name="Chhetri G."/>
        </authorList>
    </citation>
    <scope>NUCLEOTIDE SEQUENCE [LARGE SCALE GENOMIC DNA]</scope>
    <source>
        <strain evidence="2 3">Fur1</strain>
    </source>
</reference>
<feature type="transmembrane region" description="Helical" evidence="1">
    <location>
        <begin position="152"/>
        <end position="169"/>
    </location>
</feature>
<gene>
    <name evidence="2" type="ORF">FNT36_08395</name>
</gene>
<sequence length="451" mass="51367">MKSRTVFWLVAALMLLAVYQKSRWNSLEVFDWDAGGYFSYLPTVFIYHDPGRADSLARVVQQRLAEKDHDIGRLGIRRLDNGQFLTKYAPGVALSQLPWFAGAHAYSYWQGLPTNGFFWPYQEAALLAGMAYAILGLWVLRKLLLRYFSDRVVAWTLAGIGLGTNYFVYATHEAANAHAVLFLWQASLLYCTARWYERPASRWALGMGLFLGLVTLTRLSEAIYVLIPLTWGLTSWAALRQRPRLLLRYAGQLTLAAALGLAVISLQFIWWHMVSGHWMVENYPGEHFDFVHPHIIDGLTSIRRGWLVYTPLVVLILGWGVPQLPRYVPAAMPTVLVVVLTVVYITFSWEQWWYGWGFSTRPLVSLYPLLALPLGAAMASVRPLATARKLVRGFVLFCIVLNTWQGWQYVNNVLPGDEMTAELYRERFFQVPPFFPAGPRPNVPPPPPVVW</sequence>
<feature type="transmembrane region" description="Helical" evidence="1">
    <location>
        <begin position="118"/>
        <end position="140"/>
    </location>
</feature>
<dbReference type="Proteomes" id="UP000317624">
    <property type="component" value="Unassembled WGS sequence"/>
</dbReference>
<keyword evidence="3" id="KW-1185">Reference proteome</keyword>
<organism evidence="2 3">
    <name type="scientific">Hymenobacter setariae</name>
    <dbReference type="NCBI Taxonomy" id="2594794"/>
    <lineage>
        <taxon>Bacteria</taxon>
        <taxon>Pseudomonadati</taxon>
        <taxon>Bacteroidota</taxon>
        <taxon>Cytophagia</taxon>
        <taxon>Cytophagales</taxon>
        <taxon>Hymenobacteraceae</taxon>
        <taxon>Hymenobacter</taxon>
    </lineage>
</organism>
<dbReference type="OrthoDB" id="5526155at2"/>
<feature type="transmembrane region" description="Helical" evidence="1">
    <location>
        <begin position="222"/>
        <end position="239"/>
    </location>
</feature>
<feature type="transmembrane region" description="Helical" evidence="1">
    <location>
        <begin position="334"/>
        <end position="354"/>
    </location>
</feature>
<accession>A0A558BY51</accession>
<dbReference type="RefSeq" id="WP_144846352.1">
    <property type="nucleotide sequence ID" value="NZ_VMRJ01000002.1"/>
</dbReference>
<evidence type="ECO:0000256" key="1">
    <source>
        <dbReference type="SAM" id="Phobius"/>
    </source>
</evidence>
<feature type="transmembrane region" description="Helical" evidence="1">
    <location>
        <begin position="366"/>
        <end position="385"/>
    </location>
</feature>
<feature type="transmembrane region" description="Helical" evidence="1">
    <location>
        <begin position="306"/>
        <end position="322"/>
    </location>
</feature>
<name>A0A558BY51_9BACT</name>
<comment type="caution">
    <text evidence="2">The sequence shown here is derived from an EMBL/GenBank/DDBJ whole genome shotgun (WGS) entry which is preliminary data.</text>
</comment>
<keyword evidence="1" id="KW-0472">Membrane</keyword>
<protein>
    <recommendedName>
        <fullName evidence="4">Glycosyltransferase RgtA/B/C/D-like domain-containing protein</fullName>
    </recommendedName>
</protein>